<evidence type="ECO:0000313" key="2">
    <source>
        <dbReference type="EMBL" id="GAD31014.1"/>
    </source>
</evidence>
<reference evidence="3" key="1">
    <citation type="submission" date="2012-12" db="EMBL/GenBank/DDBJ databases">
        <title>Genome Sequence of Photobacterium leiognathi lrivu.4.1.</title>
        <authorList>
            <person name="Urbanczyk H."/>
            <person name="Ogura Y."/>
            <person name="Hayashi T."/>
            <person name="Dunlap P.V."/>
        </authorList>
    </citation>
    <scope>NUCLEOTIDE SEQUENCE [LARGE SCALE GENOMIC DNA]</scope>
    <source>
        <strain evidence="3">lrivu.4.1</strain>
    </source>
</reference>
<protein>
    <submittedName>
        <fullName evidence="2">Uncharacterized protein</fullName>
    </submittedName>
</protein>
<dbReference type="Proteomes" id="UP000030675">
    <property type="component" value="Unassembled WGS sequence"/>
</dbReference>
<dbReference type="PROSITE" id="PS51257">
    <property type="entry name" value="PROKAR_LIPOPROTEIN"/>
    <property type="match status" value="1"/>
</dbReference>
<name>A0A0U1P9G4_PHOLE</name>
<dbReference type="RefSeq" id="WP_023933762.1">
    <property type="nucleotide sequence ID" value="NZ_DF196819.1"/>
</dbReference>
<organism evidence="2 3">
    <name type="scientific">Photobacterium leiognathi lrivu.4.1</name>
    <dbReference type="NCBI Taxonomy" id="1248232"/>
    <lineage>
        <taxon>Bacteria</taxon>
        <taxon>Pseudomonadati</taxon>
        <taxon>Pseudomonadota</taxon>
        <taxon>Gammaproteobacteria</taxon>
        <taxon>Vibrionales</taxon>
        <taxon>Vibrionaceae</taxon>
        <taxon>Photobacterium</taxon>
    </lineage>
</organism>
<dbReference type="Gene3D" id="2.60.40.2390">
    <property type="match status" value="1"/>
</dbReference>
<dbReference type="AlphaFoldDB" id="A0A0U1P9G4"/>
<dbReference type="eggNOG" id="COG4886">
    <property type="taxonomic scope" value="Bacteria"/>
</dbReference>
<evidence type="ECO:0000313" key="3">
    <source>
        <dbReference type="Proteomes" id="UP000030675"/>
    </source>
</evidence>
<dbReference type="EMBL" id="DF196819">
    <property type="protein sequence ID" value="GAD31014.1"/>
    <property type="molecule type" value="Genomic_DNA"/>
</dbReference>
<proteinExistence type="predicted"/>
<sequence length="273" mass="30630">MNFRKITMVGLLLSSLAGCSSLSSVDNNVPKVTISEGGVISQNGAVYTVKASNKLVTPKLGQYIGFRYAVEIPDGASDELKGKTAFPITARMTHPKLVNPATKQATTVSTWSDTMYKHDKNLALWQFSEPYELISGSWVFELLYKDQVVAKREFTVANNEQLNQSLKNTFETAFMLNSTRSWLTQNGDALVCDKAKSKRCLQFSSTEECNQTLSRYNSMCQQIALKQMGRGDEITSAKEEMKKYVSYFFYCMHSARINEAKLDKKQVHACLKS</sequence>
<dbReference type="HOGENOM" id="CLU_1018831_0_0_6"/>
<feature type="signal peptide" evidence="1">
    <location>
        <begin position="1"/>
        <end position="24"/>
    </location>
</feature>
<keyword evidence="1" id="KW-0732">Signal</keyword>
<feature type="chain" id="PRO_5006712665" evidence="1">
    <location>
        <begin position="25"/>
        <end position="273"/>
    </location>
</feature>
<evidence type="ECO:0000256" key="1">
    <source>
        <dbReference type="SAM" id="SignalP"/>
    </source>
</evidence>
<accession>A0A0U1P9G4</accession>
<gene>
    <name evidence="2" type="ORF">PLEI_2671</name>
</gene>